<proteinExistence type="predicted"/>
<name>A0A382CPW3_9ZZZZ</name>
<feature type="non-terminal residue" evidence="2">
    <location>
        <position position="133"/>
    </location>
</feature>
<feature type="region of interest" description="Disordered" evidence="1">
    <location>
        <begin position="52"/>
        <end position="78"/>
    </location>
</feature>
<organism evidence="2">
    <name type="scientific">marine metagenome</name>
    <dbReference type="NCBI Taxonomy" id="408172"/>
    <lineage>
        <taxon>unclassified sequences</taxon>
        <taxon>metagenomes</taxon>
        <taxon>ecological metagenomes</taxon>
    </lineage>
</organism>
<feature type="non-terminal residue" evidence="2">
    <location>
        <position position="1"/>
    </location>
</feature>
<feature type="compositionally biased region" description="Basic and acidic residues" evidence="1">
    <location>
        <begin position="52"/>
        <end position="65"/>
    </location>
</feature>
<accession>A0A382CPW3</accession>
<gene>
    <name evidence="2" type="ORF">METZ01_LOCUS180177</name>
</gene>
<reference evidence="2" key="1">
    <citation type="submission" date="2018-05" db="EMBL/GenBank/DDBJ databases">
        <authorList>
            <person name="Lanie J.A."/>
            <person name="Ng W.-L."/>
            <person name="Kazmierczak K.M."/>
            <person name="Andrzejewski T.M."/>
            <person name="Davidsen T.M."/>
            <person name="Wayne K.J."/>
            <person name="Tettelin H."/>
            <person name="Glass J.I."/>
            <person name="Rusch D."/>
            <person name="Podicherti R."/>
            <person name="Tsui H.-C.T."/>
            <person name="Winkler M.E."/>
        </authorList>
    </citation>
    <scope>NUCLEOTIDE SEQUENCE</scope>
</reference>
<sequence length="133" mass="14435">VLGAVRQQGRHLGRRRHLVDRLGVVRFLGVEQQQFVRSMVDEFRAREKVRVAGDHHAVDDEEARRPVVGMEPPAPPRVVAEQHVGPEASDPGRHLVCRRTVGVEFAVDPAEEGHLAGRSQPLGGGALLVAPGG</sequence>
<protein>
    <submittedName>
        <fullName evidence="2">Uncharacterized protein</fullName>
    </submittedName>
</protein>
<evidence type="ECO:0000313" key="2">
    <source>
        <dbReference type="EMBL" id="SVB27323.1"/>
    </source>
</evidence>
<evidence type="ECO:0000256" key="1">
    <source>
        <dbReference type="SAM" id="MobiDB-lite"/>
    </source>
</evidence>
<dbReference type="EMBL" id="UINC01035234">
    <property type="protein sequence ID" value="SVB27323.1"/>
    <property type="molecule type" value="Genomic_DNA"/>
</dbReference>
<dbReference type="AlphaFoldDB" id="A0A382CPW3"/>